<dbReference type="AlphaFoldDB" id="A0A8H6SKG5"/>
<accession>A0A8H6SKG5</accession>
<organism evidence="2 3">
    <name type="scientific">Mycena chlorophos</name>
    <name type="common">Agaric fungus</name>
    <name type="synonym">Agaricus chlorophos</name>
    <dbReference type="NCBI Taxonomy" id="658473"/>
    <lineage>
        <taxon>Eukaryota</taxon>
        <taxon>Fungi</taxon>
        <taxon>Dikarya</taxon>
        <taxon>Basidiomycota</taxon>
        <taxon>Agaricomycotina</taxon>
        <taxon>Agaricomycetes</taxon>
        <taxon>Agaricomycetidae</taxon>
        <taxon>Agaricales</taxon>
        <taxon>Marasmiineae</taxon>
        <taxon>Mycenaceae</taxon>
        <taxon>Mycena</taxon>
    </lineage>
</organism>
<dbReference type="Proteomes" id="UP000613580">
    <property type="component" value="Unassembled WGS sequence"/>
</dbReference>
<evidence type="ECO:0000256" key="1">
    <source>
        <dbReference type="SAM" id="MobiDB-lite"/>
    </source>
</evidence>
<sequence>MSHFKFHLPHIFHRRQTTSPRAANGSGTTGKRLSRSQSTPHLSVAIEDTSSSFPVELERRTPMLPAVEPVLPLAIEMPVPHPAEAPSSRAVDSDQMPVPAINVVDTTANAGSVSAVVSTEPPITAVVPGAPGIPDDLTLWHGGEGGASKGKVEKEMDRVDKDEQLITTVTSSNAIVAFGKDLASNELVQDIGKTILAGIPLLMSGLEELSKVHPFVRLAYLPFKFIYIQHVYPSSP</sequence>
<proteinExistence type="predicted"/>
<name>A0A8H6SKG5_MYCCL</name>
<gene>
    <name evidence="2" type="ORF">HMN09_00934600</name>
</gene>
<feature type="compositionally biased region" description="Polar residues" evidence="1">
    <location>
        <begin position="17"/>
        <end position="41"/>
    </location>
</feature>
<feature type="region of interest" description="Disordered" evidence="1">
    <location>
        <begin position="9"/>
        <end position="47"/>
    </location>
</feature>
<dbReference type="EMBL" id="JACAZE010000013">
    <property type="protein sequence ID" value="KAF7300502.1"/>
    <property type="molecule type" value="Genomic_DNA"/>
</dbReference>
<protein>
    <submittedName>
        <fullName evidence="2">Uncharacterized protein</fullName>
    </submittedName>
</protein>
<evidence type="ECO:0000313" key="3">
    <source>
        <dbReference type="Proteomes" id="UP000613580"/>
    </source>
</evidence>
<keyword evidence="3" id="KW-1185">Reference proteome</keyword>
<comment type="caution">
    <text evidence="2">The sequence shown here is derived from an EMBL/GenBank/DDBJ whole genome shotgun (WGS) entry which is preliminary data.</text>
</comment>
<evidence type="ECO:0000313" key="2">
    <source>
        <dbReference type="EMBL" id="KAF7300502.1"/>
    </source>
</evidence>
<reference evidence="2" key="1">
    <citation type="submission" date="2020-05" db="EMBL/GenBank/DDBJ databases">
        <title>Mycena genomes resolve the evolution of fungal bioluminescence.</title>
        <authorList>
            <person name="Tsai I.J."/>
        </authorList>
    </citation>
    <scope>NUCLEOTIDE SEQUENCE</scope>
    <source>
        <strain evidence="2">110903Hualien_Pintung</strain>
    </source>
</reference>
<dbReference type="OrthoDB" id="3056649at2759"/>